<name>A0A0A5G372_9BACI</name>
<dbReference type="Pfam" id="PF17370">
    <property type="entry name" value="DUF5392"/>
    <property type="match status" value="1"/>
</dbReference>
<keyword evidence="3" id="KW-1185">Reference proteome</keyword>
<evidence type="ECO:0000313" key="3">
    <source>
        <dbReference type="Proteomes" id="UP000030401"/>
    </source>
</evidence>
<dbReference type="RefSeq" id="WP_036835332.1">
    <property type="nucleotide sequence ID" value="NZ_AVPG01000021.1"/>
</dbReference>
<dbReference type="EMBL" id="AVPG01000021">
    <property type="protein sequence ID" value="KGX85583.1"/>
    <property type="molecule type" value="Genomic_DNA"/>
</dbReference>
<accession>A0A0A5G372</accession>
<reference evidence="2 3" key="1">
    <citation type="submission" date="2013-08" db="EMBL/GenBank/DDBJ databases">
        <authorList>
            <person name="Huang J."/>
            <person name="Wang G."/>
        </authorList>
    </citation>
    <scope>NUCLEOTIDE SEQUENCE [LARGE SCALE GENOMIC DNA]</scope>
    <source>
        <strain evidence="2 3">JSM 072002</strain>
    </source>
</reference>
<dbReference type="STRING" id="1385512.N784_08725"/>
<dbReference type="OrthoDB" id="2451415at2"/>
<sequence length="144" mass="16731">MNFMNLPKYMEIELEKMNETIQPLLKKVSKYTFGSVLLISFAIFNLISVMFYGESTPTTLSLIILAFVGAFGMALNKEKKVYKQEINQKGNEYIMGRMKNSRTLSEQRIDHYIKDVKQQNTLALNLFYSFLTEEEEVKNKALYG</sequence>
<dbReference type="Proteomes" id="UP000030401">
    <property type="component" value="Unassembled WGS sequence"/>
</dbReference>
<comment type="caution">
    <text evidence="2">The sequence shown here is derived from an EMBL/GenBank/DDBJ whole genome shotgun (WGS) entry which is preliminary data.</text>
</comment>
<evidence type="ECO:0000313" key="2">
    <source>
        <dbReference type="EMBL" id="KGX85583.1"/>
    </source>
</evidence>
<dbReference type="AlphaFoldDB" id="A0A0A5G372"/>
<gene>
    <name evidence="2" type="ORF">N784_08725</name>
</gene>
<dbReference type="eggNOG" id="ENOG5032ZHT">
    <property type="taxonomic scope" value="Bacteria"/>
</dbReference>
<organism evidence="2 3">
    <name type="scientific">Pontibacillus litoralis JSM 072002</name>
    <dbReference type="NCBI Taxonomy" id="1385512"/>
    <lineage>
        <taxon>Bacteria</taxon>
        <taxon>Bacillati</taxon>
        <taxon>Bacillota</taxon>
        <taxon>Bacilli</taxon>
        <taxon>Bacillales</taxon>
        <taxon>Bacillaceae</taxon>
        <taxon>Pontibacillus</taxon>
    </lineage>
</organism>
<proteinExistence type="predicted"/>
<feature type="transmembrane region" description="Helical" evidence="1">
    <location>
        <begin position="58"/>
        <end position="75"/>
    </location>
</feature>
<dbReference type="InterPro" id="IPR020205">
    <property type="entry name" value="Uncharacterised_YwnF_TM"/>
</dbReference>
<keyword evidence="1" id="KW-0472">Membrane</keyword>
<evidence type="ECO:0000256" key="1">
    <source>
        <dbReference type="SAM" id="Phobius"/>
    </source>
</evidence>
<keyword evidence="1" id="KW-1133">Transmembrane helix</keyword>
<keyword evidence="1" id="KW-0812">Transmembrane</keyword>
<protein>
    <submittedName>
        <fullName evidence="2">Uncharacterized protein</fullName>
    </submittedName>
</protein>
<feature type="transmembrane region" description="Helical" evidence="1">
    <location>
        <begin position="31"/>
        <end position="52"/>
    </location>
</feature>